<evidence type="ECO:0000256" key="1">
    <source>
        <dbReference type="SAM" id="MobiDB-lite"/>
    </source>
</evidence>
<protein>
    <submittedName>
        <fullName evidence="2">Uncharacterized protein</fullName>
    </submittedName>
</protein>
<dbReference type="EMBL" id="LR796427">
    <property type="protein sequence ID" value="CAB4143830.1"/>
    <property type="molecule type" value="Genomic_DNA"/>
</dbReference>
<reference evidence="2" key="1">
    <citation type="submission" date="2020-04" db="EMBL/GenBank/DDBJ databases">
        <authorList>
            <person name="Chiriac C."/>
            <person name="Salcher M."/>
            <person name="Ghai R."/>
            <person name="Kavagutti S V."/>
        </authorList>
    </citation>
    <scope>NUCLEOTIDE SEQUENCE</scope>
</reference>
<name>A0A6J5MFC9_9CAUD</name>
<accession>A0A6J5MFC9</accession>
<proteinExistence type="predicted"/>
<sequence length="125" mass="13298">MQFNVSNMADKLNKMKASTALPPQGTSSMPAGTNGAIGPYSMPGETKSIPEGMLGNLRNALKTPEMQKALLQGGLGIIENAQKRKQAEEEQLLKMLQQNPAEGLQGAQMGFSIPNMQSVNGLLGR</sequence>
<organism evidence="2">
    <name type="scientific">uncultured Caudovirales phage</name>
    <dbReference type="NCBI Taxonomy" id="2100421"/>
    <lineage>
        <taxon>Viruses</taxon>
        <taxon>Duplodnaviria</taxon>
        <taxon>Heunggongvirae</taxon>
        <taxon>Uroviricota</taxon>
        <taxon>Caudoviricetes</taxon>
        <taxon>Peduoviridae</taxon>
        <taxon>Maltschvirus</taxon>
        <taxon>Maltschvirus maltsch</taxon>
    </lineage>
</organism>
<gene>
    <name evidence="2" type="ORF">UFOVP455_2</name>
</gene>
<evidence type="ECO:0000313" key="2">
    <source>
        <dbReference type="EMBL" id="CAB4143830.1"/>
    </source>
</evidence>
<feature type="region of interest" description="Disordered" evidence="1">
    <location>
        <begin position="18"/>
        <end position="51"/>
    </location>
</feature>